<sequence>MDRSRRPVLMHYSYASIIGCITQGGQHLNTMRTIGDHEQDTPVILQRHEVTIDPRLVPKVGMTFSGVDEAYKFYSRYAYEVGFPLKKYRERKNYTEKNQLQCNKTHDPEYMEFISSMQESRIPQHCIMDYVSEMHGGPESVPVTAQDMYNLKKAKQRERNANDVAKLLSFFASCKKDNPQFFSDFQLDKEGKILSIFWSHASQQGDYIDFGDAVTFDTTHKTNLYEKPLGMFVGSNHHLHCTIFAFALLGDETVDTFEWVFNAFKTCMGTEGPRVMLTDQDPAMPVALERVFPHTIHRLCLWHVQNSTNSKSQLMKMQESILVNANIGNIQIDRIPKEYILQRYTTSARQDVPFSRDDRNLKGKDGETKSYRQKMLLKKAMKVVHHASLSKAGNDRALTVMDELLEVLSRLETDIDVEETCGTSGGDGIQDDDEANRDNEKDDEFDERNNKEIQDVSIILEQGVANDQIHIPVRPLEEVNLHDHAIMNVSGVSEQNDNARKKLEFAVDGISLARPNNSRPKGRTIKGSEERVIKLGAKGTKKMTRKCQKCGIADGHNSRTCLSMEENRQRLASLAGRKRGRPPGSRNKGGSKAPDWNETTTSKKHVNEFDSSESDSD</sequence>
<gene>
    <name evidence="3" type="primary">9C20.4c</name>
</gene>
<accession>Q5NKP8</accession>
<reference evidence="3" key="1">
    <citation type="submission" date="2002-02" db="EMBL/GenBank/DDBJ databases">
        <title>Comparative sequence analysis of homologous Wx1 regions in barley, maize, pearl millet, rice, sorghum and diploid wheat.</title>
        <authorList>
            <person name="Ma J."/>
            <person name="SanMiguel P.J."/>
            <person name="Dubcovsky J."/>
            <person name="Shiloff B.A."/>
            <person name="Rostoks N."/>
            <person name="Jiang Z."/>
            <person name="Busso C.S."/>
            <person name="Kleinhofs A."/>
            <person name="Devos K.M."/>
            <person name="Ramakrishna W."/>
            <person name="Bennetzen J.L."/>
        </authorList>
    </citation>
    <scope>NUCLEOTIDE SEQUENCE</scope>
</reference>
<name>Q5NKP8_MAIZE</name>
<dbReference type="PANTHER" id="PTHR47718">
    <property type="entry name" value="OS01G0519700 PROTEIN"/>
    <property type="match status" value="1"/>
</dbReference>
<dbReference type="PANTHER" id="PTHR47718:SF6">
    <property type="entry name" value="PROTEIN FAR1-RELATED SEQUENCE"/>
    <property type="match status" value="1"/>
</dbReference>
<evidence type="ECO:0000256" key="1">
    <source>
        <dbReference type="SAM" id="MobiDB-lite"/>
    </source>
</evidence>
<feature type="region of interest" description="Disordered" evidence="1">
    <location>
        <begin position="573"/>
        <end position="617"/>
    </location>
</feature>
<dbReference type="Pfam" id="PF10551">
    <property type="entry name" value="MULE"/>
    <property type="match status" value="1"/>
</dbReference>
<feature type="domain" description="MULE transposase" evidence="2">
    <location>
        <begin position="214"/>
        <end position="305"/>
    </location>
</feature>
<dbReference type="InterPro" id="IPR018289">
    <property type="entry name" value="MULE_transposase_dom"/>
</dbReference>
<organism evidence="3">
    <name type="scientific">Zea mays</name>
    <name type="common">Maize</name>
    <dbReference type="NCBI Taxonomy" id="4577"/>
    <lineage>
        <taxon>Eukaryota</taxon>
        <taxon>Viridiplantae</taxon>
        <taxon>Streptophyta</taxon>
        <taxon>Embryophyta</taxon>
        <taxon>Tracheophyta</taxon>
        <taxon>Spermatophyta</taxon>
        <taxon>Magnoliopsida</taxon>
        <taxon>Liliopsida</taxon>
        <taxon>Poales</taxon>
        <taxon>Poaceae</taxon>
        <taxon>PACMAD clade</taxon>
        <taxon>Panicoideae</taxon>
        <taxon>Andropogonodae</taxon>
        <taxon>Andropogoneae</taxon>
        <taxon>Tripsacinae</taxon>
        <taxon>Zea</taxon>
    </lineage>
</organism>
<protein>
    <submittedName>
        <fullName evidence="3">Uncharacterized protein 9C20.4c</fullName>
    </submittedName>
</protein>
<evidence type="ECO:0000313" key="3">
    <source>
        <dbReference type="EMBL" id="AAQ06289.1"/>
    </source>
</evidence>
<feature type="region of interest" description="Disordered" evidence="1">
    <location>
        <begin position="418"/>
        <end position="450"/>
    </location>
</feature>
<dbReference type="EMBL" id="AF488416">
    <property type="protein sequence ID" value="AAQ06289.1"/>
    <property type="molecule type" value="Genomic_DNA"/>
</dbReference>
<dbReference type="AlphaFoldDB" id="Q5NKP8"/>
<proteinExistence type="predicted"/>
<evidence type="ECO:0000259" key="2">
    <source>
        <dbReference type="Pfam" id="PF10551"/>
    </source>
</evidence>
<dbReference type="PROSITE" id="PS51257">
    <property type="entry name" value="PROKAR_LIPOPROTEIN"/>
    <property type="match status" value="1"/>
</dbReference>
<feature type="compositionally biased region" description="Acidic residues" evidence="1">
    <location>
        <begin position="429"/>
        <end position="446"/>
    </location>
</feature>